<keyword evidence="2 4" id="KW-0442">Lipid degradation</keyword>
<feature type="short sequence motif" description="DGA/G" evidence="4">
    <location>
        <begin position="161"/>
        <end position="163"/>
    </location>
</feature>
<evidence type="ECO:0000313" key="7">
    <source>
        <dbReference type="Proteomes" id="UP000824193"/>
    </source>
</evidence>
<dbReference type="InterPro" id="IPR050301">
    <property type="entry name" value="NTE"/>
</dbReference>
<dbReference type="PROSITE" id="PS51635">
    <property type="entry name" value="PNPLA"/>
    <property type="match status" value="1"/>
</dbReference>
<keyword evidence="3 4" id="KW-0443">Lipid metabolism</keyword>
<proteinExistence type="predicted"/>
<dbReference type="PANTHER" id="PTHR14226">
    <property type="entry name" value="NEUROPATHY TARGET ESTERASE/SWISS CHEESE D.MELANOGASTER"/>
    <property type="match status" value="1"/>
</dbReference>
<dbReference type="EMBL" id="DXFW01000030">
    <property type="protein sequence ID" value="HIX06256.1"/>
    <property type="molecule type" value="Genomic_DNA"/>
</dbReference>
<sequence>MEPNTTLILEGGAMRGLFTSGVLDVFMENDLYFPQVAGVSAGALNGVNYAAHQPGRSRAVNLDYVNDPRYMGASHLLKNFSYFNFDFLLGEVSETLNPLDFDTLYSSPQKLWAVATDCRTGGPVYFEKNQPGIDFMDAVRASASLPLMGRMVKVGHDVCLDGGVANPAPLPAELPVLCGKTVLVLTRQAGFRKGGQHRVVRRLYRRRYGAHPELLEACLTGPERYNQRMDEIDRLEEAGEIFVIRPDGPVTVSRAERSVEKLDALYHRGRAAAEAALPAMKEFLGLE</sequence>
<protein>
    <submittedName>
        <fullName evidence="6">Patatin family protein</fullName>
    </submittedName>
</protein>
<dbReference type="Pfam" id="PF01734">
    <property type="entry name" value="Patatin"/>
    <property type="match status" value="1"/>
</dbReference>
<reference evidence="6" key="2">
    <citation type="submission" date="2021-04" db="EMBL/GenBank/DDBJ databases">
        <authorList>
            <person name="Gilroy R."/>
        </authorList>
    </citation>
    <scope>NUCLEOTIDE SEQUENCE</scope>
    <source>
        <strain evidence="6">2239</strain>
    </source>
</reference>
<dbReference type="InterPro" id="IPR016035">
    <property type="entry name" value="Acyl_Trfase/lysoPLipase"/>
</dbReference>
<comment type="caution">
    <text evidence="6">The sequence shown here is derived from an EMBL/GenBank/DDBJ whole genome shotgun (WGS) entry which is preliminary data.</text>
</comment>
<dbReference type="Proteomes" id="UP000824193">
    <property type="component" value="Unassembled WGS sequence"/>
</dbReference>
<feature type="active site" description="Nucleophile" evidence="4">
    <location>
        <position position="40"/>
    </location>
</feature>
<keyword evidence="1 4" id="KW-0378">Hydrolase</keyword>
<dbReference type="AlphaFoldDB" id="A0A9D1V599"/>
<gene>
    <name evidence="6" type="ORF">H9865_09230</name>
</gene>
<feature type="active site" description="Proton acceptor" evidence="4">
    <location>
        <position position="161"/>
    </location>
</feature>
<evidence type="ECO:0000256" key="1">
    <source>
        <dbReference type="ARBA" id="ARBA00022801"/>
    </source>
</evidence>
<organism evidence="6 7">
    <name type="scientific">Candidatus Allofournierella pullicola</name>
    <dbReference type="NCBI Taxonomy" id="2838596"/>
    <lineage>
        <taxon>Bacteria</taxon>
        <taxon>Bacillati</taxon>
        <taxon>Bacillota</taxon>
        <taxon>Clostridia</taxon>
        <taxon>Eubacteriales</taxon>
        <taxon>Oscillospiraceae</taxon>
        <taxon>Allofournierella</taxon>
    </lineage>
</organism>
<evidence type="ECO:0000259" key="5">
    <source>
        <dbReference type="PROSITE" id="PS51635"/>
    </source>
</evidence>
<evidence type="ECO:0000256" key="4">
    <source>
        <dbReference type="PROSITE-ProRule" id="PRU01161"/>
    </source>
</evidence>
<dbReference type="GO" id="GO:0016042">
    <property type="term" value="P:lipid catabolic process"/>
    <property type="evidence" value="ECO:0007669"/>
    <property type="project" value="UniProtKB-UniRule"/>
</dbReference>
<feature type="short sequence motif" description="GXSXG" evidence="4">
    <location>
        <begin position="38"/>
        <end position="42"/>
    </location>
</feature>
<comment type="caution">
    <text evidence="4">Lacks conserved residue(s) required for the propagation of feature annotation.</text>
</comment>
<dbReference type="Pfam" id="PF19890">
    <property type="entry name" value="DUF6363"/>
    <property type="match status" value="1"/>
</dbReference>
<feature type="domain" description="PNPLA" evidence="5">
    <location>
        <begin position="7"/>
        <end position="174"/>
    </location>
</feature>
<evidence type="ECO:0000256" key="3">
    <source>
        <dbReference type="ARBA" id="ARBA00023098"/>
    </source>
</evidence>
<dbReference type="CDD" id="cd07208">
    <property type="entry name" value="Pat_hypo_Ecoli_yjju_like"/>
    <property type="match status" value="1"/>
</dbReference>
<dbReference type="InterPro" id="IPR002641">
    <property type="entry name" value="PNPLA_dom"/>
</dbReference>
<accession>A0A9D1V599</accession>
<dbReference type="GO" id="GO:0016787">
    <property type="term" value="F:hydrolase activity"/>
    <property type="evidence" value="ECO:0007669"/>
    <property type="project" value="UniProtKB-UniRule"/>
</dbReference>
<evidence type="ECO:0000313" key="6">
    <source>
        <dbReference type="EMBL" id="HIX06256.1"/>
    </source>
</evidence>
<reference evidence="6" key="1">
    <citation type="journal article" date="2021" name="PeerJ">
        <title>Extensive microbial diversity within the chicken gut microbiome revealed by metagenomics and culture.</title>
        <authorList>
            <person name="Gilroy R."/>
            <person name="Ravi A."/>
            <person name="Getino M."/>
            <person name="Pursley I."/>
            <person name="Horton D.L."/>
            <person name="Alikhan N.F."/>
            <person name="Baker D."/>
            <person name="Gharbi K."/>
            <person name="Hall N."/>
            <person name="Watson M."/>
            <person name="Adriaenssens E.M."/>
            <person name="Foster-Nyarko E."/>
            <person name="Jarju S."/>
            <person name="Secka A."/>
            <person name="Antonio M."/>
            <person name="Oren A."/>
            <person name="Chaudhuri R.R."/>
            <person name="La Ragione R."/>
            <person name="Hildebrand F."/>
            <person name="Pallen M.J."/>
        </authorList>
    </citation>
    <scope>NUCLEOTIDE SEQUENCE</scope>
    <source>
        <strain evidence="6">2239</strain>
    </source>
</reference>
<dbReference type="InterPro" id="IPR045943">
    <property type="entry name" value="DUF6363"/>
</dbReference>
<dbReference type="PANTHER" id="PTHR14226:SF25">
    <property type="entry name" value="PHOSPHOESTERASE"/>
    <property type="match status" value="1"/>
</dbReference>
<dbReference type="InterPro" id="IPR037483">
    <property type="entry name" value="YjjU-like"/>
</dbReference>
<dbReference type="Gene3D" id="3.40.1090.10">
    <property type="entry name" value="Cytosolic phospholipase A2 catalytic domain"/>
    <property type="match status" value="2"/>
</dbReference>
<dbReference type="SUPFAM" id="SSF52151">
    <property type="entry name" value="FabD/lysophospholipase-like"/>
    <property type="match status" value="1"/>
</dbReference>
<evidence type="ECO:0000256" key="2">
    <source>
        <dbReference type="ARBA" id="ARBA00022963"/>
    </source>
</evidence>
<name>A0A9D1V599_9FIRM</name>